<dbReference type="Proteomes" id="UP000176614">
    <property type="component" value="Unassembled WGS sequence"/>
</dbReference>
<comment type="caution">
    <text evidence="1">The sequence shown here is derived from an EMBL/GenBank/DDBJ whole genome shotgun (WGS) entry which is preliminary data.</text>
</comment>
<gene>
    <name evidence="1" type="ORF">A2264_00835</name>
</gene>
<dbReference type="EMBL" id="MEVT01000008">
    <property type="protein sequence ID" value="OGC63220.1"/>
    <property type="molecule type" value="Genomic_DNA"/>
</dbReference>
<dbReference type="AlphaFoldDB" id="A0A1F4W1I2"/>
<name>A0A1F4W1I2_UNCKA</name>
<accession>A0A1F4W1I2</accession>
<evidence type="ECO:0000313" key="1">
    <source>
        <dbReference type="EMBL" id="OGC63220.1"/>
    </source>
</evidence>
<evidence type="ECO:0000313" key="2">
    <source>
        <dbReference type="Proteomes" id="UP000176614"/>
    </source>
</evidence>
<protein>
    <submittedName>
        <fullName evidence="1">Uncharacterized protein</fullName>
    </submittedName>
</protein>
<reference evidence="1 2" key="1">
    <citation type="journal article" date="2016" name="Nat. Commun.">
        <title>Thousands of microbial genomes shed light on interconnected biogeochemical processes in an aquifer system.</title>
        <authorList>
            <person name="Anantharaman K."/>
            <person name="Brown C.T."/>
            <person name="Hug L.A."/>
            <person name="Sharon I."/>
            <person name="Castelle C.J."/>
            <person name="Probst A.J."/>
            <person name="Thomas B.C."/>
            <person name="Singh A."/>
            <person name="Wilkins M.J."/>
            <person name="Karaoz U."/>
            <person name="Brodie E.L."/>
            <person name="Williams K.H."/>
            <person name="Hubbard S.S."/>
            <person name="Banfield J.F."/>
        </authorList>
    </citation>
    <scope>NUCLEOTIDE SEQUENCE [LARGE SCALE GENOMIC DNA]</scope>
</reference>
<organism evidence="1 2">
    <name type="scientific">candidate division WWE3 bacterium RIFOXYA2_FULL_46_9</name>
    <dbReference type="NCBI Taxonomy" id="1802636"/>
    <lineage>
        <taxon>Bacteria</taxon>
        <taxon>Katanobacteria</taxon>
    </lineage>
</organism>
<proteinExistence type="predicted"/>
<sequence>MCFPITSSGNASAVLNYLLWSCDMEEVTIKEVMVTSHPGNPCLIDFLLSLGDTQVTVVISSKSTARVKILS</sequence>